<protein>
    <submittedName>
        <fullName evidence="3">Uncharacterized protein (DUF2267 family)</fullName>
    </submittedName>
</protein>
<sequence>MLVRVNAAAGGIKEYLETGRKKGREHDRELIDERLPLAGDIELLDDVIQSIQTKQEGDSRYLHITLGFSEQFTSAPECGPGQINAELLHEVVDAYRQALMAAYDPSEYLFYAEAHIPKVTHELNASTGDYESRLPHVHIVIPMRNLESDRYLNPFGHGEQTMWAAQAIQEDINRRFGLKSPLASRRDPAAPQHPLGRHVASFEGQSPKQIRAYLADLVAQGHVDSFEQLVEAASVIGVTTVRDGKDGAYLNVKPDWADRGINLKDLGRSDFDATARSLRQGVATPDFQQLATQWKEQGAFEVRYAHGSPRMRAAYKAMSPAERVAFLNQAREATQARLEAYDVPIERQHVDAAAQAIQRAMRQVEKEGVPTPRSVGLAERINSLIKEVKNGRPERVVGDDGNVDRAKSPDGSRVREDSGRDGKAVRRRSGRDAEEVARPAGRQLSADQGASRNLSDAELKSSTDPQLLLDAARKRFGIDPVDYFIRTGSDGAPRIVHNDKQYNLGDFFTKHLQRPWAEAREILVECHARTVALNTDTHETTIPGGDRTGDRSSQSLLSRSAAAIARGQQVAEDADKVARYLQRRSLGATLEATLRGLREDRPSNEAPLTPADRIERAREAISRATDRDIDPEAVRAALSRRTLGQAVSVALNSLTLDRPPNLSKTDITLSRSAQAIARGQQIADDADKVARFLQRRDLGAALEATLRELRENRPSNEAPLTPADRIERAREAISRATDRDIDPEAVRAVLSRRTLGQAVSLALHSLTLDRPERRKSQTVIEAIAASAKPRQLHPDRLKTDTNPAIVLTAAKKLYGIDLADYSVGTGSDGAPRIIHKHKQYNLGDFLTKHLQRPWAEAQTVLRDCYHASISDALPPPDKVLWRQFSQWRERQFETVAARRSADGAAFRSRVLDAREEYKRRKAEAQPLPGRERAAAVARARADQFVAQQVIAVDRAKASAAARIPRRNAHYREFLVELASDGDTAALGELRRMAPHQPEPDAKISGARSQPVFPLPTYSVDAKGAVTYWAGESAIVRDSTQGVTVLKAQIAAYDAAIRVAIARYGRTLTLNGDARFVASMSDAARRTGLELVLRDASRPKASPVLINSRER</sequence>
<evidence type="ECO:0000256" key="1">
    <source>
        <dbReference type="SAM" id="MobiDB-lite"/>
    </source>
</evidence>
<feature type="region of interest" description="Disordered" evidence="1">
    <location>
        <begin position="392"/>
        <end position="462"/>
    </location>
</feature>
<keyword evidence="4" id="KW-1185">Reference proteome</keyword>
<feature type="compositionally biased region" description="Basic and acidic residues" evidence="1">
    <location>
        <begin position="392"/>
        <end position="437"/>
    </location>
</feature>
<organism evidence="3 4">
    <name type="scientific">Variovorax ginsengisoli</name>
    <dbReference type="NCBI Taxonomy" id="363844"/>
    <lineage>
        <taxon>Bacteria</taxon>
        <taxon>Pseudomonadati</taxon>
        <taxon>Pseudomonadota</taxon>
        <taxon>Betaproteobacteria</taxon>
        <taxon>Burkholderiales</taxon>
        <taxon>Comamonadaceae</taxon>
        <taxon>Variovorax</taxon>
    </lineage>
</organism>
<comment type="caution">
    <text evidence="3">The sequence shown here is derived from an EMBL/GenBank/DDBJ whole genome shotgun (WGS) entry which is preliminary data.</text>
</comment>
<accession>A0ABT9SGC7</accession>
<dbReference type="RefSeq" id="WP_307692168.1">
    <property type="nucleotide sequence ID" value="NZ_JAUSRO010000018.1"/>
</dbReference>
<dbReference type="Pfam" id="PF18821">
    <property type="entry name" value="LPD7"/>
    <property type="match status" value="1"/>
</dbReference>
<proteinExistence type="predicted"/>
<dbReference type="Proteomes" id="UP001226867">
    <property type="component" value="Unassembled WGS sequence"/>
</dbReference>
<dbReference type="EMBL" id="JAUSRO010000018">
    <property type="protein sequence ID" value="MDP9902422.1"/>
    <property type="molecule type" value="Genomic_DNA"/>
</dbReference>
<evidence type="ECO:0000313" key="3">
    <source>
        <dbReference type="EMBL" id="MDP9902422.1"/>
    </source>
</evidence>
<evidence type="ECO:0000259" key="2">
    <source>
        <dbReference type="Pfam" id="PF18821"/>
    </source>
</evidence>
<feature type="compositionally biased region" description="Polar residues" evidence="1">
    <location>
        <begin position="445"/>
        <end position="454"/>
    </location>
</feature>
<reference evidence="3 4" key="1">
    <citation type="submission" date="2023-07" db="EMBL/GenBank/DDBJ databases">
        <title>Sorghum-associated microbial communities from plants grown in Nebraska, USA.</title>
        <authorList>
            <person name="Schachtman D."/>
        </authorList>
    </citation>
    <scope>NUCLEOTIDE SEQUENCE [LARGE SCALE GENOMIC DNA]</scope>
    <source>
        <strain evidence="3 4">DS1607</strain>
    </source>
</reference>
<feature type="domain" description="Large polyvalent protein-associated" evidence="2">
    <location>
        <begin position="1017"/>
        <end position="1094"/>
    </location>
</feature>
<evidence type="ECO:0000313" key="4">
    <source>
        <dbReference type="Proteomes" id="UP001226867"/>
    </source>
</evidence>
<gene>
    <name evidence="3" type="ORF">J2W36_004699</name>
</gene>
<dbReference type="InterPro" id="IPR040677">
    <property type="entry name" value="LPD7"/>
</dbReference>
<name>A0ABT9SGC7_9BURK</name>